<feature type="transmembrane region" description="Helical" evidence="10">
    <location>
        <begin position="188"/>
        <end position="208"/>
    </location>
</feature>
<feature type="transmembrane region" description="Helical" evidence="10">
    <location>
        <begin position="214"/>
        <end position="232"/>
    </location>
</feature>
<sequence length="678" mass="70026">MFSYLVAGLVTGAIYAISSLGLVLTYNASRVFNFAQGGMAFFIAYCFYWLRTEQGLPVVLALAISLLVIAPALGLLLWAALLGRLSSATPMVRMAATIGLAVALASGTTLIFGNKQVLQPKGIVGTAERAFTLGGVAVSNEQLTILGAAALLSLLAYLVLKRTTAGLITRGTVDSPLMTSLTGTNANMVVAGTWMVGVAVAGLAGIMITPQVGLNAGGYSTAVAASFAGVVIGRLTNLWWAFFGSLFVGVAQSVVIPWLPDDGFLATSLRPSLPFAIMVLAIVVQAVIRRGVSDDTQTREVASLTSTADRNQARVLALLRSQRGRWDRWVGFAVLAVVVSVVPSVFSDYWVGVITLGVCYAVALLSFRLVTGEAGIIGLCQITFVGIGAVATAQLATVHGLPVVPSMLIGAVISLVCGAVVGVVALPLGQLYAAIVTFAFALLADQAIFTREAFSQYDSGVSLARPVIGGRLFDTNAGYFQFAMAVFLLLAAGLWLLRRSNLGLKFATIRASRNRASTLGLPIYRSRIALFALGAAVAGLGGALLGSFQLIAFPGAYNATIGLTWFALAMAQGSWSMGGAAAAGVSLAVAPALFTTYVPTRLGDLPAVLFGLMAIQVVANPIGINPQLRSAFRALAIKLSPAPTPTPTPSPTLPAADGPAPAMAPVPSEQPSTSGGAQ</sequence>
<dbReference type="RefSeq" id="WP_111489122.1">
    <property type="nucleotide sequence ID" value="NZ_CP031264.1"/>
</dbReference>
<evidence type="ECO:0000256" key="6">
    <source>
        <dbReference type="ARBA" id="ARBA00022989"/>
    </source>
</evidence>
<keyword evidence="6 10" id="KW-1133">Transmembrane helix</keyword>
<evidence type="ECO:0000256" key="1">
    <source>
        <dbReference type="ARBA" id="ARBA00004651"/>
    </source>
</evidence>
<evidence type="ECO:0000256" key="5">
    <source>
        <dbReference type="ARBA" id="ARBA00022970"/>
    </source>
</evidence>
<dbReference type="GO" id="GO:0015658">
    <property type="term" value="F:branched-chain amino acid transmembrane transporter activity"/>
    <property type="evidence" value="ECO:0007669"/>
    <property type="project" value="InterPro"/>
</dbReference>
<dbReference type="PANTHER" id="PTHR11795:SF445">
    <property type="entry name" value="AMINO ACID ABC TRANSPORTER PERMEASE PROTEIN"/>
    <property type="match status" value="1"/>
</dbReference>
<keyword evidence="7 10" id="KW-0472">Membrane</keyword>
<comment type="subcellular location">
    <subcellularLocation>
        <location evidence="1">Cell membrane</location>
        <topology evidence="1">Multi-pass membrane protein</topology>
    </subcellularLocation>
</comment>
<dbReference type="EMBL" id="CP031264">
    <property type="protein sequence ID" value="AXI76307.1"/>
    <property type="molecule type" value="Genomic_DNA"/>
</dbReference>
<reference evidence="12" key="1">
    <citation type="submission" date="2018-07" db="EMBL/GenBank/DDBJ databases">
        <title>Streptacidiphilus bronchialis DSM 106435 chromosome.</title>
        <authorList>
            <person name="Batra D."/>
            <person name="Gulvik C.A."/>
        </authorList>
    </citation>
    <scope>NUCLEOTIDE SEQUENCE [LARGE SCALE GENOMIC DNA]</scope>
    <source>
        <strain evidence="12">DSM 106435</strain>
    </source>
</reference>
<evidence type="ECO:0000256" key="3">
    <source>
        <dbReference type="ARBA" id="ARBA00022475"/>
    </source>
</evidence>
<dbReference type="CDD" id="cd06581">
    <property type="entry name" value="TM_PBP1_LivM_like"/>
    <property type="match status" value="1"/>
</dbReference>
<dbReference type="Pfam" id="PF02653">
    <property type="entry name" value="BPD_transp_2"/>
    <property type="match status" value="2"/>
</dbReference>
<evidence type="ECO:0000313" key="12">
    <source>
        <dbReference type="Proteomes" id="UP000249340"/>
    </source>
</evidence>
<dbReference type="InterPro" id="IPR052157">
    <property type="entry name" value="BCAA_transport_permease"/>
</dbReference>
<feature type="transmembrane region" description="Helical" evidence="10">
    <location>
        <begin position="403"/>
        <end position="424"/>
    </location>
</feature>
<keyword evidence="12" id="KW-1185">Reference proteome</keyword>
<dbReference type="PANTHER" id="PTHR11795">
    <property type="entry name" value="BRANCHED-CHAIN AMINO ACID TRANSPORT SYSTEM PERMEASE PROTEIN LIVH"/>
    <property type="match status" value="1"/>
</dbReference>
<dbReference type="KEGG" id="stri:C7M71_001240"/>
<keyword evidence="3" id="KW-1003">Cell membrane</keyword>
<proteinExistence type="inferred from homology"/>
<dbReference type="AlphaFoldDB" id="A0A345SRF2"/>
<feature type="transmembrane region" description="Helical" evidence="10">
    <location>
        <begin position="349"/>
        <end position="367"/>
    </location>
</feature>
<organism evidence="11 12">
    <name type="scientific">Peterkaempfera bronchialis</name>
    <dbReference type="NCBI Taxonomy" id="2126346"/>
    <lineage>
        <taxon>Bacteria</taxon>
        <taxon>Bacillati</taxon>
        <taxon>Actinomycetota</taxon>
        <taxon>Actinomycetes</taxon>
        <taxon>Kitasatosporales</taxon>
        <taxon>Streptomycetaceae</taxon>
        <taxon>Peterkaempfera</taxon>
    </lineage>
</organism>
<feature type="compositionally biased region" description="Pro residues" evidence="9">
    <location>
        <begin position="643"/>
        <end position="652"/>
    </location>
</feature>
<feature type="transmembrane region" description="Helical" evidence="10">
    <location>
        <begin position="580"/>
        <end position="599"/>
    </location>
</feature>
<dbReference type="CDD" id="cd06582">
    <property type="entry name" value="TM_PBP1_LivH_like"/>
    <property type="match status" value="1"/>
</dbReference>
<feature type="transmembrane region" description="Helical" evidence="10">
    <location>
        <begin position="143"/>
        <end position="160"/>
    </location>
</feature>
<evidence type="ECO:0000256" key="4">
    <source>
        <dbReference type="ARBA" id="ARBA00022692"/>
    </source>
</evidence>
<keyword evidence="5" id="KW-0029">Amino-acid transport</keyword>
<feature type="transmembrane region" description="Helical" evidence="10">
    <location>
        <begin position="528"/>
        <end position="545"/>
    </location>
</feature>
<comment type="similarity">
    <text evidence="8">Belongs to the binding-protein-dependent transport system permease family. LivHM subfamily.</text>
</comment>
<dbReference type="OrthoDB" id="3572933at2"/>
<feature type="transmembrane region" description="Helical" evidence="10">
    <location>
        <begin position="374"/>
        <end position="397"/>
    </location>
</feature>
<evidence type="ECO:0000313" key="11">
    <source>
        <dbReference type="EMBL" id="AXI76307.1"/>
    </source>
</evidence>
<dbReference type="InterPro" id="IPR043428">
    <property type="entry name" value="LivM-like"/>
</dbReference>
<feature type="transmembrane region" description="Helical" evidence="10">
    <location>
        <begin position="605"/>
        <end position="624"/>
    </location>
</feature>
<name>A0A345SRF2_9ACTN</name>
<evidence type="ECO:0000256" key="10">
    <source>
        <dbReference type="SAM" id="Phobius"/>
    </source>
</evidence>
<feature type="transmembrane region" description="Helical" evidence="10">
    <location>
        <begin position="31"/>
        <end position="50"/>
    </location>
</feature>
<feature type="compositionally biased region" description="Polar residues" evidence="9">
    <location>
        <begin position="669"/>
        <end position="678"/>
    </location>
</feature>
<keyword evidence="4 10" id="KW-0812">Transmembrane</keyword>
<keyword evidence="2" id="KW-0813">Transport</keyword>
<feature type="transmembrane region" description="Helical" evidence="10">
    <location>
        <begin position="479"/>
        <end position="497"/>
    </location>
</feature>
<feature type="region of interest" description="Disordered" evidence="9">
    <location>
        <begin position="643"/>
        <end position="678"/>
    </location>
</feature>
<protein>
    <recommendedName>
        <fullName evidence="13">Inner-membrane translocator</fullName>
    </recommendedName>
</protein>
<feature type="transmembrane region" description="Helical" evidence="10">
    <location>
        <begin position="56"/>
        <end position="82"/>
    </location>
</feature>
<feature type="compositionally biased region" description="Low complexity" evidence="9">
    <location>
        <begin position="653"/>
        <end position="667"/>
    </location>
</feature>
<feature type="transmembrane region" description="Helical" evidence="10">
    <location>
        <begin position="239"/>
        <end position="259"/>
    </location>
</feature>
<evidence type="ECO:0000256" key="7">
    <source>
        <dbReference type="ARBA" id="ARBA00023136"/>
    </source>
</evidence>
<feature type="transmembrane region" description="Helical" evidence="10">
    <location>
        <begin position="551"/>
        <end position="568"/>
    </location>
</feature>
<evidence type="ECO:0000256" key="9">
    <source>
        <dbReference type="SAM" id="MobiDB-lite"/>
    </source>
</evidence>
<feature type="transmembrane region" description="Helical" evidence="10">
    <location>
        <begin position="271"/>
        <end position="288"/>
    </location>
</feature>
<evidence type="ECO:0008006" key="13">
    <source>
        <dbReference type="Google" id="ProtNLM"/>
    </source>
</evidence>
<feature type="transmembrane region" description="Helical" evidence="10">
    <location>
        <begin position="94"/>
        <end position="112"/>
    </location>
</feature>
<gene>
    <name evidence="11" type="ORF">C7M71_001240</name>
</gene>
<dbReference type="InterPro" id="IPR001851">
    <property type="entry name" value="ABC_transp_permease"/>
</dbReference>
<dbReference type="GO" id="GO:0005886">
    <property type="term" value="C:plasma membrane"/>
    <property type="evidence" value="ECO:0007669"/>
    <property type="project" value="UniProtKB-SubCell"/>
</dbReference>
<dbReference type="Proteomes" id="UP000249340">
    <property type="component" value="Chromosome"/>
</dbReference>
<feature type="transmembrane region" description="Helical" evidence="10">
    <location>
        <begin position="6"/>
        <end position="24"/>
    </location>
</feature>
<feature type="transmembrane region" description="Helical" evidence="10">
    <location>
        <begin position="431"/>
        <end position="449"/>
    </location>
</feature>
<evidence type="ECO:0000256" key="8">
    <source>
        <dbReference type="ARBA" id="ARBA00037998"/>
    </source>
</evidence>
<evidence type="ECO:0000256" key="2">
    <source>
        <dbReference type="ARBA" id="ARBA00022448"/>
    </source>
</evidence>
<accession>A0A345SRF2</accession>
<feature type="transmembrane region" description="Helical" evidence="10">
    <location>
        <begin position="326"/>
        <end position="343"/>
    </location>
</feature>
<dbReference type="GO" id="GO:0006865">
    <property type="term" value="P:amino acid transport"/>
    <property type="evidence" value="ECO:0007669"/>
    <property type="project" value="UniProtKB-KW"/>
</dbReference>